<dbReference type="RefSeq" id="WP_405280896.1">
    <property type="nucleotide sequence ID" value="NZ_CP144380.1"/>
</dbReference>
<dbReference type="SUPFAM" id="SSF56235">
    <property type="entry name" value="N-terminal nucleophile aminohydrolases (Ntn hydrolases)"/>
    <property type="match status" value="1"/>
</dbReference>
<sequence>MKRRDFVRTAAAAAGAVATSSSALAGASVAPQVLVRRAVQPRVISDVSGIRYRNGGPESAVERAFRGIVEGEDLLDALIHGVNIPELDPEETGIGYGGLPNADGVVQLDSCCMHGPRRWAGGVAGIEGVRTPSRVARAVAEVTDHHLIAGEGAARFARDLGFEVEDSLMTPRSRELWLNWRRRVDPGHWLDPEERLQGQGERGGETDPDLIGRGSGSRELALRERSDAFLRAGLDMVREGLIPEHSFWGTINCNAVGPNGDVCGVTTTSGLAWKIPGRVGDSPILGAGLYLDNDVGAAGSTGRGEANLYNLSSAMIVEFMRQGMHPKDAGMAILERIRKNNVEPRLQDENGEPSFDVRFFIVNTAGEYAGVAMWGTGESNFAVCDENGAREESLEGLLSR</sequence>
<dbReference type="CDD" id="cd04513">
    <property type="entry name" value="Glycosylasparaginase"/>
    <property type="match status" value="1"/>
</dbReference>
<evidence type="ECO:0000313" key="3">
    <source>
        <dbReference type="EMBL" id="MEK9501923.1"/>
    </source>
</evidence>
<proteinExistence type="predicted"/>
<feature type="signal peptide" evidence="2">
    <location>
        <begin position="1"/>
        <end position="25"/>
    </location>
</feature>
<feature type="chain" id="PRO_5046827821" evidence="2">
    <location>
        <begin position="26"/>
        <end position="400"/>
    </location>
</feature>
<dbReference type="PANTHER" id="PTHR10188">
    <property type="entry name" value="L-ASPARAGINASE"/>
    <property type="match status" value="1"/>
</dbReference>
<gene>
    <name evidence="3" type="ORF">WI372_13100</name>
</gene>
<dbReference type="EMBL" id="JBBHLI010000008">
    <property type="protein sequence ID" value="MEK9501923.1"/>
    <property type="molecule type" value="Genomic_DNA"/>
</dbReference>
<evidence type="ECO:0000256" key="2">
    <source>
        <dbReference type="SAM" id="SignalP"/>
    </source>
</evidence>
<name>A0ABU9ECU7_9BACT</name>
<organism evidence="3 4">
    <name type="scientific">Gaopeijia maritima</name>
    <dbReference type="NCBI Taxonomy" id="3119007"/>
    <lineage>
        <taxon>Bacteria</taxon>
        <taxon>Pseudomonadati</taxon>
        <taxon>Gemmatimonadota</taxon>
        <taxon>Longimicrobiia</taxon>
        <taxon>Gaopeijiales</taxon>
        <taxon>Gaopeijiaceae</taxon>
        <taxon>Gaopeijia</taxon>
    </lineage>
</organism>
<comment type="caution">
    <text evidence="3">The sequence shown here is derived from an EMBL/GenBank/DDBJ whole genome shotgun (WGS) entry which is preliminary data.</text>
</comment>
<keyword evidence="4" id="KW-1185">Reference proteome</keyword>
<keyword evidence="2" id="KW-0732">Signal</keyword>
<protein>
    <submittedName>
        <fullName evidence="3">N(4)-(Beta-N-acetylglucosaminyl)-L-asparaginase</fullName>
    </submittedName>
</protein>
<evidence type="ECO:0000313" key="4">
    <source>
        <dbReference type="Proteomes" id="UP001484239"/>
    </source>
</evidence>
<dbReference type="InterPro" id="IPR029055">
    <property type="entry name" value="Ntn_hydrolases_N"/>
</dbReference>
<dbReference type="Proteomes" id="UP001484239">
    <property type="component" value="Unassembled WGS sequence"/>
</dbReference>
<dbReference type="InterPro" id="IPR006311">
    <property type="entry name" value="TAT_signal"/>
</dbReference>
<dbReference type="PROSITE" id="PS51318">
    <property type="entry name" value="TAT"/>
    <property type="match status" value="1"/>
</dbReference>
<feature type="region of interest" description="Disordered" evidence="1">
    <location>
        <begin position="189"/>
        <end position="216"/>
    </location>
</feature>
<accession>A0ABU9ECU7</accession>
<dbReference type="PANTHER" id="PTHR10188:SF6">
    <property type="entry name" value="N(4)-(BETA-N-ACETYLGLUCOSAMINYL)-L-ASPARAGINASE"/>
    <property type="match status" value="1"/>
</dbReference>
<dbReference type="Gene3D" id="3.60.20.30">
    <property type="entry name" value="(Glycosyl)asparaginase"/>
    <property type="match status" value="1"/>
</dbReference>
<reference evidence="3 4" key="1">
    <citation type="submission" date="2024-02" db="EMBL/GenBank/DDBJ databases">
        <title>A novel Gemmatimonadota bacterium.</title>
        <authorList>
            <person name="Du Z.-J."/>
            <person name="Ye Y.-Q."/>
        </authorList>
    </citation>
    <scope>NUCLEOTIDE SEQUENCE [LARGE SCALE GENOMIC DNA]</scope>
    <source>
        <strain evidence="3 4">DH-20</strain>
    </source>
</reference>
<dbReference type="Pfam" id="PF01112">
    <property type="entry name" value="Asparaginase_2"/>
    <property type="match status" value="1"/>
</dbReference>
<dbReference type="InterPro" id="IPR000246">
    <property type="entry name" value="Peptidase_T2"/>
</dbReference>
<evidence type="ECO:0000256" key="1">
    <source>
        <dbReference type="SAM" id="MobiDB-lite"/>
    </source>
</evidence>